<organism evidence="4 5">
    <name type="scientific">Brassicogethes aeneus</name>
    <name type="common">Rape pollen beetle</name>
    <name type="synonym">Meligethes aeneus</name>
    <dbReference type="NCBI Taxonomy" id="1431903"/>
    <lineage>
        <taxon>Eukaryota</taxon>
        <taxon>Metazoa</taxon>
        <taxon>Ecdysozoa</taxon>
        <taxon>Arthropoda</taxon>
        <taxon>Hexapoda</taxon>
        <taxon>Insecta</taxon>
        <taxon>Pterygota</taxon>
        <taxon>Neoptera</taxon>
        <taxon>Endopterygota</taxon>
        <taxon>Coleoptera</taxon>
        <taxon>Polyphaga</taxon>
        <taxon>Cucujiformia</taxon>
        <taxon>Nitidulidae</taxon>
        <taxon>Meligethinae</taxon>
        <taxon>Brassicogethes</taxon>
    </lineage>
</organism>
<keyword evidence="2" id="KW-0960">Knottin</keyword>
<sequence length="77" mass="8389">MQDQHQFQLSSDTSTAKIIKMKYFVLLFVAFLALAMAFNSVQACLSDGSTCKADGSMGNCCSQFCLQQPNTQTGYCA</sequence>
<name>A0A9P0BI31_BRAAE</name>
<evidence type="ECO:0000313" key="4">
    <source>
        <dbReference type="EMBL" id="CAH0564050.1"/>
    </source>
</evidence>
<evidence type="ECO:0000256" key="3">
    <source>
        <dbReference type="ARBA" id="ARBA00023157"/>
    </source>
</evidence>
<dbReference type="EMBL" id="OV121140">
    <property type="protein sequence ID" value="CAH0564050.1"/>
    <property type="molecule type" value="Genomic_DNA"/>
</dbReference>
<evidence type="ECO:0000256" key="1">
    <source>
        <dbReference type="ARBA" id="ARBA00022529"/>
    </source>
</evidence>
<protein>
    <submittedName>
        <fullName evidence="4">Uncharacterized protein</fullName>
    </submittedName>
</protein>
<dbReference type="OrthoDB" id="6672322at2759"/>
<evidence type="ECO:0000313" key="5">
    <source>
        <dbReference type="Proteomes" id="UP001154078"/>
    </source>
</evidence>
<keyword evidence="5" id="KW-1185">Reference proteome</keyword>
<dbReference type="Pfam" id="PF11410">
    <property type="entry name" value="Antifungal_pept"/>
    <property type="match status" value="1"/>
</dbReference>
<dbReference type="Proteomes" id="UP001154078">
    <property type="component" value="Chromosome 9"/>
</dbReference>
<gene>
    <name evidence="4" type="ORF">MELIAE_LOCUS12684</name>
</gene>
<dbReference type="InterPro" id="IPR009101">
    <property type="entry name" value="Gurmarin/antifun_pep"/>
</dbReference>
<proteinExistence type="predicted"/>
<reference evidence="4" key="1">
    <citation type="submission" date="2021-12" db="EMBL/GenBank/DDBJ databases">
        <authorList>
            <person name="King R."/>
        </authorList>
    </citation>
    <scope>NUCLEOTIDE SEQUENCE</scope>
</reference>
<dbReference type="InterPro" id="IPR024206">
    <property type="entry name" value="Gurmarin/antimicrobial_peptd"/>
</dbReference>
<accession>A0A9P0BI31</accession>
<keyword evidence="3" id="KW-1015">Disulfide bond</keyword>
<dbReference type="AlphaFoldDB" id="A0A9P0BI31"/>
<keyword evidence="1" id="KW-0929">Antimicrobial</keyword>
<dbReference type="SUPFAM" id="SSF57048">
    <property type="entry name" value="Gurmarin-like"/>
    <property type="match status" value="1"/>
</dbReference>
<evidence type="ECO:0000256" key="2">
    <source>
        <dbReference type="ARBA" id="ARBA00022854"/>
    </source>
</evidence>